<comment type="caution">
    <text evidence="2">The sequence shown here is derived from an EMBL/GenBank/DDBJ whole genome shotgun (WGS) entry which is preliminary data.</text>
</comment>
<gene>
    <name evidence="2" type="ORF">MANES_10G097901v8</name>
</gene>
<name>A0A2C9V665_MANES</name>
<evidence type="ECO:0000313" key="3">
    <source>
        <dbReference type="Proteomes" id="UP000091857"/>
    </source>
</evidence>
<accession>A0A2C9V665</accession>
<sequence length="145" mass="16683">MISTKRLLNSARKWEMLAALRRKRIIPSQTIRETRSYGTLEMAEKGHFVVYSADQKRFLLPLEYLNNEIIIELFNMAEDEFRLPSKGPLTLSCDAELLEYAISFIKQQVTGDIEKALLMSIGSCCSSSFYVQHRETSHQLPVCSF</sequence>
<dbReference type="GO" id="GO:0009733">
    <property type="term" value="P:response to auxin"/>
    <property type="evidence" value="ECO:0007669"/>
    <property type="project" value="InterPro"/>
</dbReference>
<dbReference type="Gramene" id="Manes.10G097901.1.v8.1">
    <property type="protein sequence ID" value="Manes.10G097901.1.v8.1.CDS.1"/>
    <property type="gene ID" value="Manes.10G097901.v8.1"/>
</dbReference>
<protein>
    <submittedName>
        <fullName evidence="2">Uncharacterized protein</fullName>
    </submittedName>
</protein>
<dbReference type="EMBL" id="CM004396">
    <property type="protein sequence ID" value="OAY39482.1"/>
    <property type="molecule type" value="Genomic_DNA"/>
</dbReference>
<dbReference type="Pfam" id="PF02519">
    <property type="entry name" value="Auxin_inducible"/>
    <property type="match status" value="1"/>
</dbReference>
<dbReference type="InterPro" id="IPR003676">
    <property type="entry name" value="SAUR_fam"/>
</dbReference>
<dbReference type="Proteomes" id="UP000091857">
    <property type="component" value="Chromosome 10"/>
</dbReference>
<organism evidence="2 3">
    <name type="scientific">Manihot esculenta</name>
    <name type="common">Cassava</name>
    <name type="synonym">Jatropha manihot</name>
    <dbReference type="NCBI Taxonomy" id="3983"/>
    <lineage>
        <taxon>Eukaryota</taxon>
        <taxon>Viridiplantae</taxon>
        <taxon>Streptophyta</taxon>
        <taxon>Embryophyta</taxon>
        <taxon>Tracheophyta</taxon>
        <taxon>Spermatophyta</taxon>
        <taxon>Magnoliopsida</taxon>
        <taxon>eudicotyledons</taxon>
        <taxon>Gunneridae</taxon>
        <taxon>Pentapetalae</taxon>
        <taxon>rosids</taxon>
        <taxon>fabids</taxon>
        <taxon>Malpighiales</taxon>
        <taxon>Euphorbiaceae</taxon>
        <taxon>Crotonoideae</taxon>
        <taxon>Manihoteae</taxon>
        <taxon>Manihot</taxon>
    </lineage>
</organism>
<dbReference type="AlphaFoldDB" id="A0A2C9V665"/>
<proteinExistence type="inferred from homology"/>
<reference evidence="3" key="1">
    <citation type="journal article" date="2016" name="Nat. Biotechnol.">
        <title>Sequencing wild and cultivated cassava and related species reveals extensive interspecific hybridization and genetic diversity.</title>
        <authorList>
            <person name="Bredeson J.V."/>
            <person name="Lyons J.B."/>
            <person name="Prochnik S.E."/>
            <person name="Wu G.A."/>
            <person name="Ha C.M."/>
            <person name="Edsinger-Gonzales E."/>
            <person name="Grimwood J."/>
            <person name="Schmutz J."/>
            <person name="Rabbi I.Y."/>
            <person name="Egesi C."/>
            <person name="Nauluvula P."/>
            <person name="Lebot V."/>
            <person name="Ndunguru J."/>
            <person name="Mkamilo G."/>
            <person name="Bart R.S."/>
            <person name="Setter T.L."/>
            <person name="Gleadow R.M."/>
            <person name="Kulakow P."/>
            <person name="Ferguson M.E."/>
            <person name="Rounsley S."/>
            <person name="Rokhsar D.S."/>
        </authorList>
    </citation>
    <scope>NUCLEOTIDE SEQUENCE [LARGE SCALE GENOMIC DNA]</scope>
    <source>
        <strain evidence="3">cv. AM560-2</strain>
    </source>
</reference>
<dbReference type="PANTHER" id="PTHR31175:SF49">
    <property type="entry name" value="SAUR FAMILY PROTEIN"/>
    <property type="match status" value="1"/>
</dbReference>
<evidence type="ECO:0000256" key="1">
    <source>
        <dbReference type="ARBA" id="ARBA00006974"/>
    </source>
</evidence>
<dbReference type="OrthoDB" id="843545at2759"/>
<dbReference type="PANTHER" id="PTHR31175">
    <property type="entry name" value="AUXIN-RESPONSIVE FAMILY PROTEIN"/>
    <property type="match status" value="1"/>
</dbReference>
<dbReference type="STRING" id="3983.A0A2C9V665"/>
<comment type="similarity">
    <text evidence="1">Belongs to the ARG7 family.</text>
</comment>
<keyword evidence="3" id="KW-1185">Reference proteome</keyword>
<evidence type="ECO:0000313" key="2">
    <source>
        <dbReference type="EMBL" id="OAY39482.1"/>
    </source>
</evidence>